<dbReference type="EMBL" id="BTRK01000002">
    <property type="protein sequence ID" value="GMR38993.1"/>
    <property type="molecule type" value="Genomic_DNA"/>
</dbReference>
<keyword evidence="1" id="KW-0677">Repeat</keyword>
<feature type="region of interest" description="Disordered" evidence="2">
    <location>
        <begin position="148"/>
        <end position="274"/>
    </location>
</feature>
<evidence type="ECO:0000313" key="6">
    <source>
        <dbReference type="Proteomes" id="UP001328107"/>
    </source>
</evidence>
<sequence>VSTDSSQLQLATVASLISSATIIGALLTMGYLLHDINTFTEEAAAELRTFQSLADDAWSTMRADMPSTGFSSLRDRRAVYGLSSGTQSATGSDCGCAARARLCPEGPRGEPGFPGAPGDEGEPGNPGQDGLSGMAVLVSHGPSACIRCPQGPPGFPGPPGLLGEPGRAGFPGQDGRPGRNGEPGRAGLPGDAGRPGSSGNDGHPGRRGENGTRGRGQQGVSGPPGPLGPVGRPGDHGSPGAPGEPGPVGIQGGPGGNGQMGPQGRPGVLGEIGRPGTDSGYCSCPKRATVSLGVDADYGSEQEGPEAAAGDYDRKKARKVVLRRKAVVLRKKVY</sequence>
<evidence type="ECO:0000313" key="5">
    <source>
        <dbReference type="EMBL" id="GMR38993.1"/>
    </source>
</evidence>
<evidence type="ECO:0000259" key="4">
    <source>
        <dbReference type="SMART" id="SM01088"/>
    </source>
</evidence>
<evidence type="ECO:0000256" key="3">
    <source>
        <dbReference type="SAM" id="Phobius"/>
    </source>
</evidence>
<evidence type="ECO:0000256" key="1">
    <source>
        <dbReference type="ARBA" id="ARBA00022737"/>
    </source>
</evidence>
<feature type="non-terminal residue" evidence="5">
    <location>
        <position position="334"/>
    </location>
</feature>
<feature type="compositionally biased region" description="Basic and acidic residues" evidence="2">
    <location>
        <begin position="203"/>
        <end position="212"/>
    </location>
</feature>
<feature type="non-terminal residue" evidence="5">
    <location>
        <position position="1"/>
    </location>
</feature>
<feature type="compositionally biased region" description="Low complexity" evidence="2">
    <location>
        <begin position="107"/>
        <end position="117"/>
    </location>
</feature>
<feature type="region of interest" description="Disordered" evidence="2">
    <location>
        <begin position="107"/>
        <end position="135"/>
    </location>
</feature>
<keyword evidence="6" id="KW-1185">Reference proteome</keyword>
<dbReference type="Proteomes" id="UP001328107">
    <property type="component" value="Unassembled WGS sequence"/>
</dbReference>
<proteinExistence type="predicted"/>
<keyword evidence="3" id="KW-0812">Transmembrane</keyword>
<name>A0AAN4ZD55_9BILA</name>
<evidence type="ECO:0000256" key="2">
    <source>
        <dbReference type="SAM" id="MobiDB-lite"/>
    </source>
</evidence>
<reference evidence="6" key="1">
    <citation type="submission" date="2022-10" db="EMBL/GenBank/DDBJ databases">
        <title>Genome assembly of Pristionchus species.</title>
        <authorList>
            <person name="Yoshida K."/>
            <person name="Sommer R.J."/>
        </authorList>
    </citation>
    <scope>NUCLEOTIDE SEQUENCE [LARGE SCALE GENOMIC DNA]</scope>
    <source>
        <strain evidence="6">RS5460</strain>
    </source>
</reference>
<gene>
    <name evidence="5" type="ORF">PMAYCL1PPCAC_09188</name>
</gene>
<dbReference type="SMART" id="SM01088">
    <property type="entry name" value="Col_cuticle_N"/>
    <property type="match status" value="1"/>
</dbReference>
<dbReference type="PANTHER" id="PTHR24637:SF236">
    <property type="entry name" value="NEMATODE CUTICLE COLLAGEN N-TERMINAL DOMAIN-CONTAINING PROTEIN"/>
    <property type="match status" value="1"/>
</dbReference>
<dbReference type="AlphaFoldDB" id="A0AAN4ZD55"/>
<protein>
    <recommendedName>
        <fullName evidence="4">Nematode cuticle collagen N-terminal domain-containing protein</fullName>
    </recommendedName>
</protein>
<feature type="domain" description="Nematode cuticle collagen N-terminal" evidence="4">
    <location>
        <begin position="9"/>
        <end position="61"/>
    </location>
</feature>
<dbReference type="InterPro" id="IPR008160">
    <property type="entry name" value="Collagen"/>
</dbReference>
<dbReference type="PANTHER" id="PTHR24637">
    <property type="entry name" value="COLLAGEN"/>
    <property type="match status" value="1"/>
</dbReference>
<accession>A0AAN4ZD55</accession>
<feature type="transmembrane region" description="Helical" evidence="3">
    <location>
        <begin position="12"/>
        <end position="33"/>
    </location>
</feature>
<keyword evidence="3" id="KW-0472">Membrane</keyword>
<dbReference type="Pfam" id="PF01391">
    <property type="entry name" value="Collagen"/>
    <property type="match status" value="2"/>
</dbReference>
<organism evidence="5 6">
    <name type="scientific">Pristionchus mayeri</name>
    <dbReference type="NCBI Taxonomy" id="1317129"/>
    <lineage>
        <taxon>Eukaryota</taxon>
        <taxon>Metazoa</taxon>
        <taxon>Ecdysozoa</taxon>
        <taxon>Nematoda</taxon>
        <taxon>Chromadorea</taxon>
        <taxon>Rhabditida</taxon>
        <taxon>Rhabditina</taxon>
        <taxon>Diplogasteromorpha</taxon>
        <taxon>Diplogasteroidea</taxon>
        <taxon>Neodiplogasteridae</taxon>
        <taxon>Pristionchus</taxon>
    </lineage>
</organism>
<dbReference type="Pfam" id="PF01484">
    <property type="entry name" value="Col_cuticle_N"/>
    <property type="match status" value="1"/>
</dbReference>
<comment type="caution">
    <text evidence="5">The sequence shown here is derived from an EMBL/GenBank/DDBJ whole genome shotgun (WGS) entry which is preliminary data.</text>
</comment>
<feature type="compositionally biased region" description="Gly residues" evidence="2">
    <location>
        <begin position="249"/>
        <end position="261"/>
    </location>
</feature>
<dbReference type="InterPro" id="IPR002486">
    <property type="entry name" value="Col_cuticle_N"/>
</dbReference>
<dbReference type="GO" id="GO:0042302">
    <property type="term" value="F:structural constituent of cuticle"/>
    <property type="evidence" value="ECO:0007669"/>
    <property type="project" value="InterPro"/>
</dbReference>
<keyword evidence="3" id="KW-1133">Transmembrane helix</keyword>
<feature type="compositionally biased region" description="Pro residues" evidence="2">
    <location>
        <begin position="150"/>
        <end position="159"/>
    </location>
</feature>